<feature type="region of interest" description="Disordered" evidence="1">
    <location>
        <begin position="776"/>
        <end position="894"/>
    </location>
</feature>
<gene>
    <name evidence="2" type="ORF">HK414_15770</name>
</gene>
<evidence type="ECO:0000313" key="2">
    <source>
        <dbReference type="EMBL" id="QJW84601.1"/>
    </source>
</evidence>
<sequence>MLDADVTGTGGHVSLAADGDIVLNADVAADASGRTIDLLAGADIFRAQDTTVSTSNGAISLEAAGDVTVESLLAGSAGVRIEAGAIIDGDLAGDSEADLRAASALLVSGGAIGAAGADLETDVARLSAHAGGAIFVSEASGLTLDTVTVNVQRVAASGVSTATTHAAQAGVAGGTVVVRTVAGNLASTTAGTVSADGDLLLQAGGSGAALTLAAETTATGNLSLDAAGVMTLAATSSVTTTGAGSTIDLLSGGAITAAQGSLVRSADGNVLLQAGGGVILDTVDAGAGAVRITGTSILDGASSPDSGPDILAAEVLLTAGGNVGSASNALSTRAGTLTIDAAGTVSIIETDALVLGTVTAAEVQRVGADGTTSTVAAVTQSGVTGTTITVRAVEGGIGITDDINGTGDVTLRALGTIDMAANVEVNTVGDADIFVTSEAGSVLMDPATGVLRTGSGDIHLTAEIDIRPGALITTGFSYLDARDGRVLIRGDLQRNGEDIDIFANDVTIEEPVSSPGGTLRIGPLEVVPMIIGGPDPSGAALHPDTTELAFLQDGFKQIVLGSDLDRQLIEFRGTDATLVFRDPLVVNATGDGGKVLITGKLRGDSLTLLNSGTNTTVRDATITMARSVLVEDQLIVRGSNSILGAQSSGSIRFLQTVTGYGGSADKLTLDANGRDMRFDKAVSKLDGLTIRDADDVSFKGAVSVSGDLVIEATGTVTFEGPLTLTNGGRLIVTGGGKVVFGSSANLGSGDHLLKVASIRPRAAPAASAAPANWKCAAPPMPRRSTSAAAHPAARWSSATPSCARSARASRRCRSATATRRSPSAPPTCAPRLRPSSSTARPSPSTGPAAACARARTSRCTRRAPSPPAARSWPRRRWTSPWTATRARSPWPRVPASAAWAAMSRSRRPPA</sequence>
<evidence type="ECO:0000256" key="1">
    <source>
        <dbReference type="SAM" id="MobiDB-lite"/>
    </source>
</evidence>
<dbReference type="EMBL" id="CP053418">
    <property type="protein sequence ID" value="QJW84601.1"/>
    <property type="molecule type" value="Genomic_DNA"/>
</dbReference>
<evidence type="ECO:0000313" key="3">
    <source>
        <dbReference type="Proteomes" id="UP000500826"/>
    </source>
</evidence>
<proteinExistence type="predicted"/>
<organism evidence="2 3">
    <name type="scientific">Ramlibacter terrae</name>
    <dbReference type="NCBI Taxonomy" id="2732511"/>
    <lineage>
        <taxon>Bacteria</taxon>
        <taxon>Pseudomonadati</taxon>
        <taxon>Pseudomonadota</taxon>
        <taxon>Betaproteobacteria</taxon>
        <taxon>Burkholderiales</taxon>
        <taxon>Comamonadaceae</taxon>
        <taxon>Ramlibacter</taxon>
    </lineage>
</organism>
<keyword evidence="3" id="KW-1185">Reference proteome</keyword>
<protein>
    <submittedName>
        <fullName evidence="2">Uncharacterized protein</fullName>
    </submittedName>
</protein>
<reference evidence="2 3" key="1">
    <citation type="submission" date="2020-05" db="EMBL/GenBank/DDBJ databases">
        <title>Ramlibacter rhizophilus sp. nov., isolated from rhizosphere soil of national flower Mugunghwa from South Korea.</title>
        <authorList>
            <person name="Zheng-Fei Y."/>
            <person name="Huan T."/>
        </authorList>
    </citation>
    <scope>NUCLEOTIDE SEQUENCE [LARGE SCALE GENOMIC DNA]</scope>
    <source>
        <strain evidence="2 3">H242</strain>
    </source>
</reference>
<feature type="compositionally biased region" description="Low complexity" evidence="1">
    <location>
        <begin position="829"/>
        <end position="854"/>
    </location>
</feature>
<feature type="compositionally biased region" description="Low complexity" evidence="1">
    <location>
        <begin position="776"/>
        <end position="806"/>
    </location>
</feature>
<dbReference type="Proteomes" id="UP000500826">
    <property type="component" value="Chromosome"/>
</dbReference>
<name>A0ABX6P6J0_9BURK</name>
<feature type="compositionally biased region" description="Low complexity" evidence="1">
    <location>
        <begin position="878"/>
        <end position="894"/>
    </location>
</feature>
<accession>A0ABX6P6J0</accession>